<organism evidence="3 4">
    <name type="scientific">Uliginosibacterium silvisoli</name>
    <dbReference type="NCBI Taxonomy" id="3114758"/>
    <lineage>
        <taxon>Bacteria</taxon>
        <taxon>Pseudomonadati</taxon>
        <taxon>Pseudomonadota</taxon>
        <taxon>Betaproteobacteria</taxon>
        <taxon>Rhodocyclales</taxon>
        <taxon>Zoogloeaceae</taxon>
        <taxon>Uliginosibacterium</taxon>
    </lineage>
</organism>
<evidence type="ECO:0000313" key="4">
    <source>
        <dbReference type="Proteomes" id="UP001331561"/>
    </source>
</evidence>
<keyword evidence="1 2" id="KW-0732">Signal</keyword>
<name>A0ABU6K1U1_9RHOO</name>
<feature type="signal peptide" evidence="2">
    <location>
        <begin position="1"/>
        <end position="27"/>
    </location>
</feature>
<comment type="caution">
    <text evidence="3">The sequence shown here is derived from an EMBL/GenBank/DDBJ whole genome shotgun (WGS) entry which is preliminary data.</text>
</comment>
<dbReference type="PIRSF" id="PIRSF006470">
    <property type="entry name" value="DctB"/>
    <property type="match status" value="1"/>
</dbReference>
<dbReference type="NCBIfam" id="TIGR00787">
    <property type="entry name" value="dctP"/>
    <property type="match status" value="1"/>
</dbReference>
<dbReference type="InterPro" id="IPR018389">
    <property type="entry name" value="DctP_fam"/>
</dbReference>
<dbReference type="RefSeq" id="WP_327598843.1">
    <property type="nucleotide sequence ID" value="NZ_JAYXHS010000001.1"/>
</dbReference>
<evidence type="ECO:0000256" key="2">
    <source>
        <dbReference type="SAM" id="SignalP"/>
    </source>
</evidence>
<dbReference type="Proteomes" id="UP001331561">
    <property type="component" value="Unassembled WGS sequence"/>
</dbReference>
<proteinExistence type="predicted"/>
<dbReference type="EMBL" id="JAYXHS010000001">
    <property type="protein sequence ID" value="MEC5385899.1"/>
    <property type="molecule type" value="Genomic_DNA"/>
</dbReference>
<keyword evidence="4" id="KW-1185">Reference proteome</keyword>
<evidence type="ECO:0000256" key="1">
    <source>
        <dbReference type="ARBA" id="ARBA00022729"/>
    </source>
</evidence>
<evidence type="ECO:0000313" key="3">
    <source>
        <dbReference type="EMBL" id="MEC5385899.1"/>
    </source>
</evidence>
<dbReference type="Gene3D" id="3.40.190.170">
    <property type="entry name" value="Bacterial extracellular solute-binding protein, family 7"/>
    <property type="match status" value="1"/>
</dbReference>
<accession>A0ABU6K1U1</accession>
<dbReference type="InterPro" id="IPR004682">
    <property type="entry name" value="TRAP_DctP"/>
</dbReference>
<dbReference type="InterPro" id="IPR038404">
    <property type="entry name" value="TRAP_DctP_sf"/>
</dbReference>
<dbReference type="CDD" id="cd13671">
    <property type="entry name" value="PBP2_TRAP_SBP_like_3"/>
    <property type="match status" value="1"/>
</dbReference>
<dbReference type="PANTHER" id="PTHR33376">
    <property type="match status" value="1"/>
</dbReference>
<sequence>MMMAGKLRSNACARVVTLVAAAIIAMAVGTGTQAADAKRVLRSADVHTEDYPTVQAVIFMGQIVSKKTNGKLGIRVFDSGLLGDEGPLLDLVKAGKLDMTRISAQALDPASPQMRVLSLPYLFRDIQHLHKVLDGPIGKEILDSLRPQGLIGLAYFDAGVRNIYTAKKPIRTLDDMKDLAIRVQPTPLATYVFELLQARPVRLPFVQTGRALKTGIVEAGENNSPTYSSEEHFRSAPFYSLTHHSMSPDVLVISRQVWDKLSVAEQNLLRSAARESMTMMRDMWVQREERVEASLKLAGIKFNDIPPQELARFEAAVQPAYARFAADPVQQDLIRRIRAVQ</sequence>
<dbReference type="Pfam" id="PF03480">
    <property type="entry name" value="DctP"/>
    <property type="match status" value="1"/>
</dbReference>
<dbReference type="PANTHER" id="PTHR33376:SF2">
    <property type="entry name" value="DICARBOXYLATE-BINDING PERIPLASMIC PROTEIN"/>
    <property type="match status" value="1"/>
</dbReference>
<gene>
    <name evidence="3" type="ORF">VVD49_09195</name>
</gene>
<dbReference type="NCBIfam" id="NF037995">
    <property type="entry name" value="TRAP_S1"/>
    <property type="match status" value="1"/>
</dbReference>
<protein>
    <submittedName>
        <fullName evidence="3">TRAP transporter substrate-binding protein</fullName>
    </submittedName>
</protein>
<feature type="chain" id="PRO_5047023782" evidence="2">
    <location>
        <begin position="28"/>
        <end position="341"/>
    </location>
</feature>
<reference evidence="3 4" key="1">
    <citation type="submission" date="2024-01" db="EMBL/GenBank/DDBJ databases">
        <title>Uliginosibacterium soil sp. nov.</title>
        <authorList>
            <person name="Lv Y."/>
        </authorList>
    </citation>
    <scope>NUCLEOTIDE SEQUENCE [LARGE SCALE GENOMIC DNA]</scope>
    <source>
        <strain evidence="3 4">H3</strain>
    </source>
</reference>